<protein>
    <recommendedName>
        <fullName evidence="3">DUF885 domain-containing protein</fullName>
    </recommendedName>
</protein>
<dbReference type="Proteomes" id="UP000600365">
    <property type="component" value="Unassembled WGS sequence"/>
</dbReference>
<dbReference type="EMBL" id="BMMM01000029">
    <property type="protein sequence ID" value="GGN93921.1"/>
    <property type="molecule type" value="Genomic_DNA"/>
</dbReference>
<dbReference type="AlphaFoldDB" id="A0A917YHE9"/>
<evidence type="ECO:0008006" key="3">
    <source>
        <dbReference type="Google" id="ProtNLM"/>
    </source>
</evidence>
<evidence type="ECO:0000313" key="1">
    <source>
        <dbReference type="EMBL" id="GGN93921.1"/>
    </source>
</evidence>
<proteinExistence type="predicted"/>
<comment type="caution">
    <text evidence="1">The sequence shown here is derived from an EMBL/GenBank/DDBJ whole genome shotgun (WGS) entry which is preliminary data.</text>
</comment>
<name>A0A917YHE9_9ACTN</name>
<dbReference type="PANTHER" id="PTHR33361:SF2">
    <property type="entry name" value="DUF885 DOMAIN-CONTAINING PROTEIN"/>
    <property type="match status" value="1"/>
</dbReference>
<reference evidence="1 2" key="1">
    <citation type="journal article" date="2014" name="Int. J. Syst. Evol. Microbiol.">
        <title>Complete genome sequence of Corynebacterium casei LMG S-19264T (=DSM 44701T), isolated from a smear-ripened cheese.</title>
        <authorList>
            <consortium name="US DOE Joint Genome Institute (JGI-PGF)"/>
            <person name="Walter F."/>
            <person name="Albersmeier A."/>
            <person name="Kalinowski J."/>
            <person name="Ruckert C."/>
        </authorList>
    </citation>
    <scope>NUCLEOTIDE SEQUENCE [LARGE SCALE GENOMIC DNA]</scope>
    <source>
        <strain evidence="1 2">CGMCC 4.7111</strain>
    </source>
</reference>
<dbReference type="InterPro" id="IPR010281">
    <property type="entry name" value="DUF885"/>
</dbReference>
<accession>A0A917YHE9</accession>
<dbReference type="Pfam" id="PF05960">
    <property type="entry name" value="DUF885"/>
    <property type="match status" value="1"/>
</dbReference>
<organism evidence="1 2">
    <name type="scientific">Streptomyces albiflavescens</name>
    <dbReference type="NCBI Taxonomy" id="1623582"/>
    <lineage>
        <taxon>Bacteria</taxon>
        <taxon>Bacillati</taxon>
        <taxon>Actinomycetota</taxon>
        <taxon>Actinomycetes</taxon>
        <taxon>Kitasatosporales</taxon>
        <taxon>Streptomycetaceae</taxon>
        <taxon>Streptomyces</taxon>
    </lineage>
</organism>
<gene>
    <name evidence="1" type="ORF">GCM10011579_092890</name>
</gene>
<sequence>MTSAALSSVSAVVDYVFERYPQVGRRAGCHEFDARLPEVSADAPSDVDGLLTAVRARLEALPEDADPEVRADLGTAMRVLTDERFRIAERGRPHRGPDLWLAETDVHVYLRSEYAPLDERVAALSRHLVQLPDFLAAAAKTFGRTLPAGERISGIENARARAASVPNVVAQLVAVRPDVADSSLLELADAASAAFAGFADAVAATQPARATFGPDLLAAYLEAAEGIDTPVDELLAQTEAEVRHLVARLDALAAHLGVRNRQEAYELLSAQLPAGSVVTVLSGIIERLREFWAEQDVVTLTSRYGLDIRPARDASTSAAVVFDHAGALEKVPQPHVLHVPEPDDPAALRDYLNEPMLEMIAVHEAVPGHYLHHEATPEHAGVIRRCMPWFPGTSEGWAHYTEELAIERGLAEGRPLVEVAALRYALEAATRLLVFLSVHSGRRKFGAAAAEAATLCAWSPERAGREVLAVAANPAGAMYTLGKLHIRRWRELAGVRDSAADLKSFHDRLLRCGSAPLSTVWRYYLDGRHVPTASTTTLRRNRD</sequence>
<evidence type="ECO:0000313" key="2">
    <source>
        <dbReference type="Proteomes" id="UP000600365"/>
    </source>
</evidence>
<keyword evidence="2" id="KW-1185">Reference proteome</keyword>
<dbReference type="PANTHER" id="PTHR33361">
    <property type="entry name" value="GLR0591 PROTEIN"/>
    <property type="match status" value="1"/>
</dbReference>